<dbReference type="InterPro" id="IPR004136">
    <property type="entry name" value="NMO"/>
</dbReference>
<keyword evidence="3" id="KW-0560">Oxidoreductase</keyword>
<dbReference type="PANTHER" id="PTHR32332">
    <property type="entry name" value="2-NITROPROPANE DIOXYGENASE"/>
    <property type="match status" value="1"/>
</dbReference>
<dbReference type="RefSeq" id="WP_228233711.1">
    <property type="nucleotide sequence ID" value="NZ_ARXL01000006.1"/>
</dbReference>
<dbReference type="InterPro" id="IPR013785">
    <property type="entry name" value="Aldolase_TIM"/>
</dbReference>
<comment type="caution">
    <text evidence="4">The sequence shown here is derived from an EMBL/GenBank/DDBJ whole genome shotgun (WGS) entry which is preliminary data.</text>
</comment>
<dbReference type="Pfam" id="PF03060">
    <property type="entry name" value="NMO"/>
    <property type="match status" value="1"/>
</dbReference>
<keyword evidence="2" id="KW-0288">FMN</keyword>
<dbReference type="SUPFAM" id="SSF51412">
    <property type="entry name" value="Inosine monophosphate dehydrogenase (IMPDH)"/>
    <property type="match status" value="1"/>
</dbReference>
<proteinExistence type="predicted"/>
<keyword evidence="1" id="KW-0285">Flavoprotein</keyword>
<dbReference type="Proteomes" id="UP001108027">
    <property type="component" value="Unassembled WGS sequence"/>
</dbReference>
<organism evidence="4 5">
    <name type="scientific">Alloalcanivorax marinus</name>
    <dbReference type="NCBI Taxonomy" id="1177169"/>
    <lineage>
        <taxon>Bacteria</taxon>
        <taxon>Pseudomonadati</taxon>
        <taxon>Pseudomonadota</taxon>
        <taxon>Gammaproteobacteria</taxon>
        <taxon>Oceanospirillales</taxon>
        <taxon>Alcanivoracaceae</taxon>
        <taxon>Alloalcanivorax</taxon>
    </lineage>
</organism>
<evidence type="ECO:0000256" key="2">
    <source>
        <dbReference type="ARBA" id="ARBA00022643"/>
    </source>
</evidence>
<name>A0A9Q3UM58_9GAMM</name>
<sequence>MVGPSLHRPLCDLLGCRWPILLAGMGGVARHRLAAAVSRAGGFGVLGMVREPAQRIRAEVQALRNAGIEHFAVNLIPAATDRARLEEQVAACLDLQVPWVVLFWDVDTMLVRRLKAAGLGVIHQIGGRADAEAAMSAGADILIAQGLEAGGHVRGTMTTFSLLTELVPWSPVPLVASGGIGGGRGLAAALALGAQGASLGSAFLATHEANAHDHHKLRLITARGEDTVHTRLFDRNWHEAAPVRVLHNRVTRGEYDDLKHNGINEIIGEQDGQPVYLFSTDSPLAGATGELDDMALYAGQSCGTINRIDTAGKRVEQIVQEALATIRRLQPEL</sequence>
<keyword evidence="5" id="KW-1185">Reference proteome</keyword>
<protein>
    <submittedName>
        <fullName evidence="4">Nitronate monooxygenase</fullName>
    </submittedName>
</protein>
<evidence type="ECO:0000256" key="3">
    <source>
        <dbReference type="ARBA" id="ARBA00023002"/>
    </source>
</evidence>
<accession>A0A9Q3UM58</accession>
<evidence type="ECO:0000256" key="1">
    <source>
        <dbReference type="ARBA" id="ARBA00022630"/>
    </source>
</evidence>
<dbReference type="AlphaFoldDB" id="A0A9Q3UM58"/>
<evidence type="ECO:0000313" key="4">
    <source>
        <dbReference type="EMBL" id="MCC4308546.1"/>
    </source>
</evidence>
<dbReference type="EMBL" id="JAJGNA010000007">
    <property type="protein sequence ID" value="MCC4308546.1"/>
    <property type="molecule type" value="Genomic_DNA"/>
</dbReference>
<gene>
    <name evidence="4" type="ORF">LL252_08170</name>
</gene>
<reference evidence="4" key="1">
    <citation type="submission" date="2021-10" db="EMBL/GenBank/DDBJ databases">
        <title>The diversity and Nitrogen Metabolism of Culturable Nitrate-Utilizing Bacteria Within the Oxygen Minimum Zone of the Changjiang (Yangtze River)Estuary.</title>
        <authorList>
            <person name="Zhang D."/>
            <person name="Zheng J."/>
            <person name="Liu S."/>
            <person name="He W."/>
        </authorList>
    </citation>
    <scope>NUCLEOTIDE SEQUENCE</scope>
    <source>
        <strain evidence="4">FXH-223</strain>
    </source>
</reference>
<dbReference type="Gene3D" id="3.20.20.70">
    <property type="entry name" value="Aldolase class I"/>
    <property type="match status" value="1"/>
</dbReference>
<dbReference type="PANTHER" id="PTHR32332:SF20">
    <property type="entry name" value="2-NITROPROPANE DIOXYGENASE-LIKE PROTEIN"/>
    <property type="match status" value="1"/>
</dbReference>
<dbReference type="GO" id="GO:0018580">
    <property type="term" value="F:nitronate monooxygenase activity"/>
    <property type="evidence" value="ECO:0007669"/>
    <property type="project" value="InterPro"/>
</dbReference>
<keyword evidence="4" id="KW-0503">Monooxygenase</keyword>
<dbReference type="CDD" id="cd04730">
    <property type="entry name" value="NPD_like"/>
    <property type="match status" value="1"/>
</dbReference>
<evidence type="ECO:0000313" key="5">
    <source>
        <dbReference type="Proteomes" id="UP001108027"/>
    </source>
</evidence>